<dbReference type="InterPro" id="IPR037883">
    <property type="entry name" value="Knr4/Smi1-like_sf"/>
</dbReference>
<reference evidence="1 2" key="1">
    <citation type="submission" date="2018-06" db="EMBL/GenBank/DDBJ databases">
        <title>Genomic Encyclopedia of Type Strains, Phase III (KMG-III): the genomes of soil and plant-associated and newly described type strains.</title>
        <authorList>
            <person name="Whitman W."/>
        </authorList>
    </citation>
    <scope>NUCLEOTIDE SEQUENCE [LARGE SCALE GENOMIC DNA]</scope>
    <source>
        <strain evidence="1 2">JC5</strain>
    </source>
</reference>
<evidence type="ECO:0000313" key="1">
    <source>
        <dbReference type="EMBL" id="PYE53740.1"/>
    </source>
</evidence>
<gene>
    <name evidence="1" type="ORF">C8J23_15621</name>
</gene>
<dbReference type="EMBL" id="QJSY01000056">
    <property type="protein sequence ID" value="PYE53740.1"/>
    <property type="molecule type" value="Genomic_DNA"/>
</dbReference>
<name>A0ABX5PHP5_9GAMM</name>
<comment type="caution">
    <text evidence="1">The sequence shown here is derived from an EMBL/GenBank/DDBJ whole genome shotgun (WGS) entry which is preliminary data.</text>
</comment>
<evidence type="ECO:0000313" key="2">
    <source>
        <dbReference type="Proteomes" id="UP000247584"/>
    </source>
</evidence>
<organism evidence="1 2">
    <name type="scientific">Shewanella chilikensis</name>
    <dbReference type="NCBI Taxonomy" id="558541"/>
    <lineage>
        <taxon>Bacteria</taxon>
        <taxon>Pseudomonadati</taxon>
        <taxon>Pseudomonadota</taxon>
        <taxon>Gammaproteobacteria</taxon>
        <taxon>Alteromonadales</taxon>
        <taxon>Shewanellaceae</taxon>
        <taxon>Shewanella</taxon>
    </lineage>
</organism>
<evidence type="ECO:0008006" key="3">
    <source>
        <dbReference type="Google" id="ProtNLM"/>
    </source>
</evidence>
<dbReference type="Proteomes" id="UP000247584">
    <property type="component" value="Unassembled WGS sequence"/>
</dbReference>
<protein>
    <recommendedName>
        <fullName evidence="3">DUF1292 domain-containing protein</fullName>
    </recommendedName>
</protein>
<accession>A0ABX5PHP5</accession>
<proteinExistence type="predicted"/>
<sequence>MDKDFYEIERGDGDFVYIFNYKDVSERNETYNIQKIESDYFLIGQDGDLGYFVYLKDNDNKIYSLDLGALGSLDMDEEAKDLYDLSS</sequence>
<dbReference type="Gene3D" id="3.40.1580.10">
    <property type="entry name" value="SMI1/KNR4-like"/>
    <property type="match status" value="1"/>
</dbReference>
<keyword evidence="2" id="KW-1185">Reference proteome</keyword>